<evidence type="ECO:0000256" key="1">
    <source>
        <dbReference type="SAM" id="MobiDB-lite"/>
    </source>
</evidence>
<reference evidence="3" key="1">
    <citation type="journal article" date="2019" name="Int. J. Syst. Evol. Microbiol.">
        <title>The Global Catalogue of Microorganisms (GCM) 10K type strain sequencing project: providing services to taxonomists for standard genome sequencing and annotation.</title>
        <authorList>
            <consortium name="The Broad Institute Genomics Platform"/>
            <consortium name="The Broad Institute Genome Sequencing Center for Infectious Disease"/>
            <person name="Wu L."/>
            <person name="Ma J."/>
        </authorList>
    </citation>
    <scope>NUCLEOTIDE SEQUENCE [LARGE SCALE GENOMIC DNA]</scope>
    <source>
        <strain evidence="3">JCM 9687</strain>
    </source>
</reference>
<accession>A0ABP6RY61</accession>
<dbReference type="EMBL" id="BAAAYK010000038">
    <property type="protein sequence ID" value="GAA3363134.1"/>
    <property type="molecule type" value="Genomic_DNA"/>
</dbReference>
<feature type="region of interest" description="Disordered" evidence="1">
    <location>
        <begin position="49"/>
        <end position="108"/>
    </location>
</feature>
<feature type="compositionally biased region" description="Low complexity" evidence="1">
    <location>
        <begin position="82"/>
        <end position="94"/>
    </location>
</feature>
<dbReference type="Proteomes" id="UP001500483">
    <property type="component" value="Unassembled WGS sequence"/>
</dbReference>
<gene>
    <name evidence="2" type="ORF">GCM10020366_53840</name>
</gene>
<sequence length="108" mass="11980">MQAFIHTLPHHAHRATADASLHSVASGDQATFVAHRRLPVLLDARWDAISNRKDPDRQHPVGHRRFSGPVRPSDKYTFIQRGPVPAGGPYPAAVRQPSRRPRGVDPKS</sequence>
<evidence type="ECO:0000313" key="3">
    <source>
        <dbReference type="Proteomes" id="UP001500483"/>
    </source>
</evidence>
<keyword evidence="3" id="KW-1185">Reference proteome</keyword>
<feature type="compositionally biased region" description="Basic and acidic residues" evidence="1">
    <location>
        <begin position="49"/>
        <end position="59"/>
    </location>
</feature>
<comment type="caution">
    <text evidence="2">The sequence shown here is derived from an EMBL/GenBank/DDBJ whole genome shotgun (WGS) entry which is preliminary data.</text>
</comment>
<protein>
    <submittedName>
        <fullName evidence="2">Uncharacterized protein</fullName>
    </submittedName>
</protein>
<name>A0ABP6RY61_9PSEU</name>
<proteinExistence type="predicted"/>
<evidence type="ECO:0000313" key="2">
    <source>
        <dbReference type="EMBL" id="GAA3363134.1"/>
    </source>
</evidence>
<organism evidence="2 3">
    <name type="scientific">Saccharopolyspora gregorii</name>
    <dbReference type="NCBI Taxonomy" id="33914"/>
    <lineage>
        <taxon>Bacteria</taxon>
        <taxon>Bacillati</taxon>
        <taxon>Actinomycetota</taxon>
        <taxon>Actinomycetes</taxon>
        <taxon>Pseudonocardiales</taxon>
        <taxon>Pseudonocardiaceae</taxon>
        <taxon>Saccharopolyspora</taxon>
    </lineage>
</organism>